<comment type="catalytic activity">
    <reaction evidence="4 5 6">
        <text>an acyl phosphate + H2O = a carboxylate + phosphate + H(+)</text>
        <dbReference type="Rhea" id="RHEA:14965"/>
        <dbReference type="ChEBI" id="CHEBI:15377"/>
        <dbReference type="ChEBI" id="CHEBI:15378"/>
        <dbReference type="ChEBI" id="CHEBI:29067"/>
        <dbReference type="ChEBI" id="CHEBI:43474"/>
        <dbReference type="ChEBI" id="CHEBI:59918"/>
        <dbReference type="EC" id="3.6.1.7"/>
    </reaction>
</comment>
<evidence type="ECO:0000256" key="7">
    <source>
        <dbReference type="RuleBase" id="RU004168"/>
    </source>
</evidence>
<dbReference type="InterPro" id="IPR017968">
    <property type="entry name" value="Acylphosphatase_CS"/>
</dbReference>
<proteinExistence type="inferred from homology"/>
<evidence type="ECO:0000259" key="8">
    <source>
        <dbReference type="PROSITE" id="PS51160"/>
    </source>
</evidence>
<dbReference type="GO" id="GO:0003998">
    <property type="term" value="F:acylphosphatase activity"/>
    <property type="evidence" value="ECO:0007669"/>
    <property type="project" value="UniProtKB-EC"/>
</dbReference>
<evidence type="ECO:0000313" key="9">
    <source>
        <dbReference type="EMBL" id="SFF60882.1"/>
    </source>
</evidence>
<dbReference type="PROSITE" id="PS00150">
    <property type="entry name" value="ACYLPHOSPHATASE_1"/>
    <property type="match status" value="1"/>
</dbReference>
<reference evidence="10" key="1">
    <citation type="submission" date="2016-10" db="EMBL/GenBank/DDBJ databases">
        <authorList>
            <person name="Varghese N."/>
            <person name="Submissions S."/>
        </authorList>
    </citation>
    <scope>NUCLEOTIDE SEQUENCE [LARGE SCALE GENOMIC DNA]</scope>
    <source>
        <strain evidence="10">FP5</strain>
    </source>
</reference>
<dbReference type="PANTHER" id="PTHR47268:SF4">
    <property type="entry name" value="ACYLPHOSPHATASE"/>
    <property type="match status" value="1"/>
</dbReference>
<dbReference type="PANTHER" id="PTHR47268">
    <property type="entry name" value="ACYLPHOSPHATASE"/>
    <property type="match status" value="1"/>
</dbReference>
<name>A0A1I2K191_9BACI</name>
<evidence type="ECO:0000256" key="6">
    <source>
        <dbReference type="RuleBase" id="RU000553"/>
    </source>
</evidence>
<evidence type="ECO:0000256" key="4">
    <source>
        <dbReference type="ARBA" id="ARBA00047645"/>
    </source>
</evidence>
<feature type="domain" description="Acylphosphatase-like" evidence="8">
    <location>
        <begin position="3"/>
        <end position="90"/>
    </location>
</feature>
<evidence type="ECO:0000313" key="10">
    <source>
        <dbReference type="Proteomes" id="UP000198897"/>
    </source>
</evidence>
<dbReference type="Gene3D" id="3.30.70.100">
    <property type="match status" value="1"/>
</dbReference>
<dbReference type="InterPro" id="IPR036046">
    <property type="entry name" value="Acylphosphatase-like_dom_sf"/>
</dbReference>
<sequence length="90" mass="10029">MERNHLIVHGRVQGVGFRASAKQIADQLDITGWAKNKPDGTVEIDAEGEGRQLKQFIDKINEGPTPFAKVEALDITEKEVTNSYDSFRTT</sequence>
<keyword evidence="10" id="KW-1185">Reference proteome</keyword>
<dbReference type="SUPFAM" id="SSF54975">
    <property type="entry name" value="Acylphosphatase/BLUF domain-like"/>
    <property type="match status" value="1"/>
</dbReference>
<evidence type="ECO:0000256" key="5">
    <source>
        <dbReference type="PROSITE-ProRule" id="PRU00520"/>
    </source>
</evidence>
<evidence type="ECO:0000256" key="3">
    <source>
        <dbReference type="ARBA" id="ARBA00015991"/>
    </source>
</evidence>
<comment type="similarity">
    <text evidence="1 7">Belongs to the acylphosphatase family.</text>
</comment>
<evidence type="ECO:0000256" key="2">
    <source>
        <dbReference type="ARBA" id="ARBA00012150"/>
    </source>
</evidence>
<dbReference type="EMBL" id="FOOG01000003">
    <property type="protein sequence ID" value="SFF60882.1"/>
    <property type="molecule type" value="Genomic_DNA"/>
</dbReference>
<evidence type="ECO:0000256" key="1">
    <source>
        <dbReference type="ARBA" id="ARBA00005614"/>
    </source>
</evidence>
<dbReference type="PROSITE" id="PS51160">
    <property type="entry name" value="ACYLPHOSPHATASE_3"/>
    <property type="match status" value="1"/>
</dbReference>
<dbReference type="AlphaFoldDB" id="A0A1I2K191"/>
<dbReference type="RefSeq" id="WP_089749964.1">
    <property type="nucleotide sequence ID" value="NZ_FOOG01000003.1"/>
</dbReference>
<dbReference type="OrthoDB" id="9808093at2"/>
<accession>A0A1I2K191</accession>
<feature type="active site" evidence="5">
    <location>
        <position position="36"/>
    </location>
</feature>
<keyword evidence="5 6" id="KW-0378">Hydrolase</keyword>
<gene>
    <name evidence="9" type="ORF">SAMN05216353_10349</name>
</gene>
<dbReference type="InterPro" id="IPR020456">
    <property type="entry name" value="Acylphosphatase"/>
</dbReference>
<dbReference type="PROSITE" id="PS00151">
    <property type="entry name" value="ACYLPHOSPHATASE_2"/>
    <property type="match status" value="1"/>
</dbReference>
<dbReference type="InterPro" id="IPR001792">
    <property type="entry name" value="Acylphosphatase-like_dom"/>
</dbReference>
<organism evidence="9 10">
    <name type="scientific">Halobacillus alkaliphilus</name>
    <dbReference type="NCBI Taxonomy" id="396056"/>
    <lineage>
        <taxon>Bacteria</taxon>
        <taxon>Bacillati</taxon>
        <taxon>Bacillota</taxon>
        <taxon>Bacilli</taxon>
        <taxon>Bacillales</taxon>
        <taxon>Bacillaceae</taxon>
        <taxon>Halobacillus</taxon>
    </lineage>
</organism>
<dbReference type="Proteomes" id="UP000198897">
    <property type="component" value="Unassembled WGS sequence"/>
</dbReference>
<protein>
    <recommendedName>
        <fullName evidence="3 5">Acylphosphatase</fullName>
        <ecNumber evidence="2 5">3.6.1.7</ecNumber>
    </recommendedName>
</protein>
<dbReference type="Pfam" id="PF00708">
    <property type="entry name" value="Acylphosphatase"/>
    <property type="match status" value="1"/>
</dbReference>
<dbReference type="EC" id="3.6.1.7" evidence="2 5"/>
<feature type="active site" evidence="5">
    <location>
        <position position="18"/>
    </location>
</feature>